<organism evidence="1 2">
    <name type="scientific">Vibrio aerogenes CECT 7868</name>
    <dbReference type="NCBI Taxonomy" id="1216006"/>
    <lineage>
        <taxon>Bacteria</taxon>
        <taxon>Pseudomonadati</taxon>
        <taxon>Pseudomonadota</taxon>
        <taxon>Gammaproteobacteria</taxon>
        <taxon>Vibrionales</taxon>
        <taxon>Vibrionaceae</taxon>
        <taxon>Vibrio</taxon>
    </lineage>
</organism>
<keyword evidence="2" id="KW-1185">Reference proteome</keyword>
<dbReference type="AlphaFoldDB" id="A0A1M5ZMJ4"/>
<gene>
    <name evidence="1" type="ORF">VA7868_02941</name>
</gene>
<dbReference type="EMBL" id="FQXZ01000032">
    <property type="protein sequence ID" value="SHI25394.1"/>
    <property type="molecule type" value="Genomic_DNA"/>
</dbReference>
<dbReference type="OrthoDB" id="9831909at2"/>
<dbReference type="RefSeq" id="WP_073579377.1">
    <property type="nucleotide sequence ID" value="NZ_FQXZ01000032.1"/>
</dbReference>
<dbReference type="STRING" id="1216006.VA7868_02941"/>
<dbReference type="Proteomes" id="UP000184608">
    <property type="component" value="Unassembled WGS sequence"/>
</dbReference>
<reference evidence="1 2" key="1">
    <citation type="submission" date="2016-11" db="EMBL/GenBank/DDBJ databases">
        <authorList>
            <person name="Jaros S."/>
            <person name="Januszkiewicz K."/>
            <person name="Wedrychowicz H."/>
        </authorList>
    </citation>
    <scope>NUCLEOTIDE SEQUENCE [LARGE SCALE GENOMIC DNA]</scope>
    <source>
        <strain evidence="1 2">CECT 7868</strain>
    </source>
</reference>
<evidence type="ECO:0000313" key="2">
    <source>
        <dbReference type="Proteomes" id="UP000184608"/>
    </source>
</evidence>
<proteinExistence type="predicted"/>
<sequence length="104" mass="12307">MVNKRKLHDSVNCDIPQEKEAFKNAYRIIKTIYKPALKLDPNQFDDFNHAVTSVLEHMPFKHFDFFEAAIKAFEAREDIYHSTSRLEHYLSQHAIRELQEELSA</sequence>
<evidence type="ECO:0000313" key="1">
    <source>
        <dbReference type="EMBL" id="SHI25394.1"/>
    </source>
</evidence>
<protein>
    <submittedName>
        <fullName evidence="1">Uncharacterized protein</fullName>
    </submittedName>
</protein>
<accession>A0A1M5ZMJ4</accession>
<name>A0A1M5ZMJ4_9VIBR</name>